<sequence>MRNTLSAVIALAVCGVAHADVVTFSPFDISQISPASIGRLSPNGAYLVGTNSTGATGFRYNMATRQVDLLTMGVLGVNSAGTLAGALLVNGGTSQGGTDTGAYAPIGSNPVAISNPLLEDSGAYGISDDGTLVGLSTTHTGIQGVGSAYVWSAAAGMKKLPVNRTIAYSRANGISTDGHIIYGWNDETYGFRTGVIWVDGAPQDIGLSPSLPYGEADGISANDQFVVGSYSSDINGNSGGWRWNRADNSVLFIPDMDHSFAVSNDGKTIVGNAGFFNANYTDPLTALIWHEGVGTMRLVDWITANGGTVPADWNVNLDGAVRALSSDATFVAGWSASSTAASYTVQVTPDKLFSDAFDGTSLGVFATLSPSTILAQGAQGAPATLTIDLDNPGKADATLTSDFIDQLPFGLVIAATPNASNTCSADPLVAYAGYDTITLHGGAVIPAGRHCVISIAVTSNLSGTYQNVIPTGSLVTSAGQNRTDSNTSLQVIPGGNGVVHSPTLNHVMVDATAGSTINWVTGAIDDAGPKSGPWDLNLFDASGGHLTFTTVKTNMDGLAVDTGNNVIVMHPGDVVGPSTYLTYGSTAFLTSPAWLAGVDGYVGFRFQCDKPRQVNQVAGGFCYGYARVQTTAGTTGYPVTLVSYAFDGDGRAITVGQ</sequence>
<evidence type="ECO:0000313" key="4">
    <source>
        <dbReference type="Proteomes" id="UP001501523"/>
    </source>
</evidence>
<name>A0ABP3THT6_9GAMM</name>
<dbReference type="Pfam" id="PF25564">
    <property type="entry name" value="DUF7933"/>
    <property type="match status" value="1"/>
</dbReference>
<evidence type="ECO:0000313" key="3">
    <source>
        <dbReference type="EMBL" id="GAA0704820.1"/>
    </source>
</evidence>
<keyword evidence="4" id="KW-1185">Reference proteome</keyword>
<evidence type="ECO:0000259" key="2">
    <source>
        <dbReference type="Pfam" id="PF25564"/>
    </source>
</evidence>
<proteinExistence type="predicted"/>
<dbReference type="EMBL" id="BAAAEU010000001">
    <property type="protein sequence ID" value="GAA0704820.1"/>
    <property type="molecule type" value="Genomic_DNA"/>
</dbReference>
<feature type="signal peptide" evidence="1">
    <location>
        <begin position="1"/>
        <end position="19"/>
    </location>
</feature>
<protein>
    <recommendedName>
        <fullName evidence="2">DUF7933 domain-containing protein</fullName>
    </recommendedName>
</protein>
<dbReference type="Proteomes" id="UP001501523">
    <property type="component" value="Unassembled WGS sequence"/>
</dbReference>
<comment type="caution">
    <text evidence="3">The sequence shown here is derived from an EMBL/GenBank/DDBJ whole genome shotgun (WGS) entry which is preliminary data.</text>
</comment>
<feature type="domain" description="DUF7933" evidence="2">
    <location>
        <begin position="379"/>
        <end position="491"/>
    </location>
</feature>
<gene>
    <name evidence="3" type="ORF">GCM10009105_01880</name>
</gene>
<evidence type="ECO:0000256" key="1">
    <source>
        <dbReference type="SAM" id="SignalP"/>
    </source>
</evidence>
<accession>A0ABP3THT6</accession>
<keyword evidence="1" id="KW-0732">Signal</keyword>
<dbReference type="InterPro" id="IPR057693">
    <property type="entry name" value="DUF7933"/>
</dbReference>
<reference evidence="4" key="1">
    <citation type="journal article" date="2019" name="Int. J. Syst. Evol. Microbiol.">
        <title>The Global Catalogue of Microorganisms (GCM) 10K type strain sequencing project: providing services to taxonomists for standard genome sequencing and annotation.</title>
        <authorList>
            <consortium name="The Broad Institute Genomics Platform"/>
            <consortium name="The Broad Institute Genome Sequencing Center for Infectious Disease"/>
            <person name="Wu L."/>
            <person name="Ma J."/>
        </authorList>
    </citation>
    <scope>NUCLEOTIDE SEQUENCE [LARGE SCALE GENOMIC DNA]</scope>
    <source>
        <strain evidence="4">JCM 15421</strain>
    </source>
</reference>
<organism evidence="3 4">
    <name type="scientific">Dokdonella soli</name>
    <dbReference type="NCBI Taxonomy" id="529810"/>
    <lineage>
        <taxon>Bacteria</taxon>
        <taxon>Pseudomonadati</taxon>
        <taxon>Pseudomonadota</taxon>
        <taxon>Gammaproteobacteria</taxon>
        <taxon>Lysobacterales</taxon>
        <taxon>Rhodanobacteraceae</taxon>
        <taxon>Dokdonella</taxon>
    </lineage>
</organism>
<feature type="chain" id="PRO_5045515944" description="DUF7933 domain-containing protein" evidence="1">
    <location>
        <begin position="20"/>
        <end position="657"/>
    </location>
</feature>